<dbReference type="GO" id="GO:0006355">
    <property type="term" value="P:regulation of DNA-templated transcription"/>
    <property type="evidence" value="ECO:0007669"/>
    <property type="project" value="InterPro"/>
</dbReference>
<dbReference type="GO" id="GO:0003677">
    <property type="term" value="F:DNA binding"/>
    <property type="evidence" value="ECO:0007669"/>
    <property type="project" value="UniProtKB-KW"/>
</dbReference>
<dbReference type="InterPro" id="IPR036388">
    <property type="entry name" value="WH-like_DNA-bd_sf"/>
</dbReference>
<dbReference type="InterPro" id="IPR012318">
    <property type="entry name" value="HTH_CRP"/>
</dbReference>
<organism evidence="5 6">
    <name type="scientific">Sphingomonas koreensis</name>
    <dbReference type="NCBI Taxonomy" id="93064"/>
    <lineage>
        <taxon>Bacteria</taxon>
        <taxon>Pseudomonadati</taxon>
        <taxon>Pseudomonadota</taxon>
        <taxon>Alphaproteobacteria</taxon>
        <taxon>Sphingomonadales</taxon>
        <taxon>Sphingomonadaceae</taxon>
        <taxon>Sphingomonas</taxon>
    </lineage>
</organism>
<keyword evidence="3" id="KW-0804">Transcription</keyword>
<dbReference type="SUPFAM" id="SSF51206">
    <property type="entry name" value="cAMP-binding domain-like"/>
    <property type="match status" value="1"/>
</dbReference>
<dbReference type="EMBL" id="QQWO01000017">
    <property type="protein sequence ID" value="RSV00322.1"/>
    <property type="molecule type" value="Genomic_DNA"/>
</dbReference>
<reference evidence="5 6" key="1">
    <citation type="submission" date="2018-07" db="EMBL/GenBank/DDBJ databases">
        <title>Genomic and Epidemiologic Investigation of an Indolent Hospital Outbreak.</title>
        <authorList>
            <person name="Johnson R.C."/>
            <person name="Deming C."/>
            <person name="Conlan S."/>
            <person name="Zellmer C.J."/>
            <person name="Michelin A.V."/>
            <person name="Lee-Lin S."/>
            <person name="Thomas P.J."/>
            <person name="Park M."/>
            <person name="Weingarten R.A."/>
            <person name="Less J."/>
            <person name="Dekker J.P."/>
            <person name="Frank K.M."/>
            <person name="Musser K.A."/>
            <person name="Mcquiston J.R."/>
            <person name="Henderson D.K."/>
            <person name="Lau A.F."/>
            <person name="Palmore T.N."/>
            <person name="Segre J.A."/>
        </authorList>
    </citation>
    <scope>NUCLEOTIDE SEQUENCE [LARGE SCALE GENOMIC DNA]</scope>
    <source>
        <strain evidence="5 6">SK-NIH.Env10_0317</strain>
    </source>
</reference>
<dbReference type="Proteomes" id="UP000286681">
    <property type="component" value="Unassembled WGS sequence"/>
</dbReference>
<evidence type="ECO:0000256" key="1">
    <source>
        <dbReference type="ARBA" id="ARBA00023015"/>
    </source>
</evidence>
<dbReference type="InterPro" id="IPR036390">
    <property type="entry name" value="WH_DNA-bd_sf"/>
</dbReference>
<dbReference type="SUPFAM" id="SSF46785">
    <property type="entry name" value="Winged helix' DNA-binding domain"/>
    <property type="match status" value="1"/>
</dbReference>
<evidence type="ECO:0000259" key="4">
    <source>
        <dbReference type="PROSITE" id="PS51063"/>
    </source>
</evidence>
<evidence type="ECO:0000256" key="2">
    <source>
        <dbReference type="ARBA" id="ARBA00023125"/>
    </source>
</evidence>
<accession>A0AAJ4VA43</accession>
<dbReference type="InterPro" id="IPR018490">
    <property type="entry name" value="cNMP-bd_dom_sf"/>
</dbReference>
<dbReference type="Gene3D" id="2.60.120.10">
    <property type="entry name" value="Jelly Rolls"/>
    <property type="match status" value="1"/>
</dbReference>
<dbReference type="RefSeq" id="WP_083629750.1">
    <property type="nucleotide sequence ID" value="NZ_QLJC01000009.1"/>
</dbReference>
<dbReference type="CDD" id="cd00038">
    <property type="entry name" value="CAP_ED"/>
    <property type="match status" value="1"/>
</dbReference>
<dbReference type="InterPro" id="IPR000595">
    <property type="entry name" value="cNMP-bd_dom"/>
</dbReference>
<dbReference type="Pfam" id="PF00027">
    <property type="entry name" value="cNMP_binding"/>
    <property type="match status" value="1"/>
</dbReference>
<sequence length="248" mass="28335">MVGKLGPMIDLARHLTRVSQRHVLNADEIAAIRDLPDEVRIFPPRSTVIREGEVIDRSTLLLSGFMCRAKQLPNGKRHMAELHVSGDFIDLHSYTLKRLDHDIETLNSCQLAFVPHHRLQAMFEAFPRLARIYWFHTSLDAANHRHWVTSIAQAQALERIATLFCEMALRLEIVGLTREGSFDFPLTQTDLGDCLGLTPVHVNRVLKTLRERELAVFRNGRVDILDQAGLRDLAQFDPAYLYLEPEPL</sequence>
<evidence type="ECO:0000313" key="6">
    <source>
        <dbReference type="Proteomes" id="UP000286681"/>
    </source>
</evidence>
<evidence type="ECO:0000313" key="5">
    <source>
        <dbReference type="EMBL" id="RSV00322.1"/>
    </source>
</evidence>
<keyword evidence="1" id="KW-0805">Transcription regulation</keyword>
<dbReference type="SMART" id="SM00419">
    <property type="entry name" value="HTH_CRP"/>
    <property type="match status" value="1"/>
</dbReference>
<dbReference type="Gene3D" id="1.10.10.10">
    <property type="entry name" value="Winged helix-like DNA-binding domain superfamily/Winged helix DNA-binding domain"/>
    <property type="match status" value="1"/>
</dbReference>
<protein>
    <submittedName>
        <fullName evidence="5">Crp/Fnr family transcriptional regulator</fullName>
    </submittedName>
</protein>
<dbReference type="Pfam" id="PF13545">
    <property type="entry name" value="HTH_Crp_2"/>
    <property type="match status" value="1"/>
</dbReference>
<feature type="domain" description="HTH crp-type" evidence="4">
    <location>
        <begin position="154"/>
        <end position="228"/>
    </location>
</feature>
<dbReference type="PROSITE" id="PS51063">
    <property type="entry name" value="HTH_CRP_2"/>
    <property type="match status" value="1"/>
</dbReference>
<proteinExistence type="predicted"/>
<dbReference type="InterPro" id="IPR014710">
    <property type="entry name" value="RmlC-like_jellyroll"/>
</dbReference>
<comment type="caution">
    <text evidence="5">The sequence shown here is derived from an EMBL/GenBank/DDBJ whole genome shotgun (WGS) entry which is preliminary data.</text>
</comment>
<evidence type="ECO:0000256" key="3">
    <source>
        <dbReference type="ARBA" id="ARBA00023163"/>
    </source>
</evidence>
<gene>
    <name evidence="5" type="ORF">CA257_17400</name>
</gene>
<name>A0AAJ4VA43_9SPHN</name>
<keyword evidence="2" id="KW-0238">DNA-binding</keyword>
<dbReference type="AlphaFoldDB" id="A0AAJ4VA43"/>